<evidence type="ECO:0000256" key="5">
    <source>
        <dbReference type="ARBA" id="ARBA00023004"/>
    </source>
</evidence>
<keyword evidence="5 7" id="KW-0408">Iron</keyword>
<accession>A0A4R8Q474</accession>
<comment type="similarity">
    <text evidence="1">Belongs to the cytochrome P450 family.</text>
</comment>
<dbReference type="GO" id="GO:0016705">
    <property type="term" value="F:oxidoreductase activity, acting on paired donors, with incorporation or reduction of molecular oxygen"/>
    <property type="evidence" value="ECO:0007669"/>
    <property type="project" value="InterPro"/>
</dbReference>
<feature type="transmembrane region" description="Helical" evidence="8">
    <location>
        <begin position="7"/>
        <end position="26"/>
    </location>
</feature>
<dbReference type="GO" id="GO:0004497">
    <property type="term" value="F:monooxygenase activity"/>
    <property type="evidence" value="ECO:0007669"/>
    <property type="project" value="UniProtKB-KW"/>
</dbReference>
<reference evidence="9 10" key="1">
    <citation type="submission" date="2018-11" db="EMBL/GenBank/DDBJ databases">
        <title>Genome sequence and assembly of Colletotrichum spinosum.</title>
        <authorList>
            <person name="Gan P."/>
            <person name="Shirasu K."/>
        </authorList>
    </citation>
    <scope>NUCLEOTIDE SEQUENCE [LARGE SCALE GENOMIC DNA]</scope>
    <source>
        <strain evidence="9 10">CBS 515.97</strain>
    </source>
</reference>
<keyword evidence="8" id="KW-0472">Membrane</keyword>
<dbReference type="GO" id="GO:0005506">
    <property type="term" value="F:iron ion binding"/>
    <property type="evidence" value="ECO:0007669"/>
    <property type="project" value="InterPro"/>
</dbReference>
<dbReference type="EMBL" id="QAPG01000103">
    <property type="protein sequence ID" value="TDZ31486.1"/>
    <property type="molecule type" value="Genomic_DNA"/>
</dbReference>
<name>A0A4R8Q474_9PEZI</name>
<dbReference type="InterPro" id="IPR002401">
    <property type="entry name" value="Cyt_P450_E_grp-I"/>
</dbReference>
<feature type="binding site" description="axial binding residue" evidence="7">
    <location>
        <position position="497"/>
    </location>
    <ligand>
        <name>heme</name>
        <dbReference type="ChEBI" id="CHEBI:30413"/>
    </ligand>
    <ligandPart>
        <name>Fe</name>
        <dbReference type="ChEBI" id="CHEBI:18248"/>
    </ligandPart>
</feature>
<keyword evidence="3 7" id="KW-0479">Metal-binding</keyword>
<comment type="cofactor">
    <cofactor evidence="7">
        <name>heme</name>
        <dbReference type="ChEBI" id="CHEBI:30413"/>
    </cofactor>
</comment>
<feature type="transmembrane region" description="Helical" evidence="8">
    <location>
        <begin position="38"/>
        <end position="57"/>
    </location>
</feature>
<dbReference type="Proteomes" id="UP000295083">
    <property type="component" value="Unassembled WGS sequence"/>
</dbReference>
<gene>
    <name evidence="9" type="primary">stcS-4</name>
    <name evidence="9" type="ORF">C8035_v001353</name>
</gene>
<dbReference type="Pfam" id="PF00067">
    <property type="entry name" value="p450"/>
    <property type="match status" value="1"/>
</dbReference>
<evidence type="ECO:0000313" key="10">
    <source>
        <dbReference type="Proteomes" id="UP000295083"/>
    </source>
</evidence>
<keyword evidence="2 7" id="KW-0349">Heme</keyword>
<keyword evidence="8" id="KW-0812">Transmembrane</keyword>
<protein>
    <submittedName>
        <fullName evidence="9">Putative sterigmatocystin biosynthesis P450 monooxygenase stcS</fullName>
    </submittedName>
</protein>
<dbReference type="PRINTS" id="PR00463">
    <property type="entry name" value="EP450I"/>
</dbReference>
<dbReference type="AlphaFoldDB" id="A0A4R8Q474"/>
<dbReference type="SUPFAM" id="SSF48264">
    <property type="entry name" value="Cytochrome P450"/>
    <property type="match status" value="1"/>
</dbReference>
<proteinExistence type="inferred from homology"/>
<sequence length="571" mass="65149">MLCTRKFFWETLQYGLVLSILFPFITPQKWSYVTMFGASNWLIAATVALATAIYWISKALYMRLRFRGLPQPPKHSWIWAHTTIWEETAAKLPPFTHPQHVYTYLAQKYNMPGIFYVDMWPFVESQVVITDPDAAQLVLTTNPYPKHPTIEKFLRPFTGPDSIAASNGERWKYNHRMVGSGFTPTYVKPMAGMIAEQVLIFHERLKGFAESGEPFNMEEEAAKTVFDVIGKVVFGFSLEAQTTGSPLLEDLRASINPATTFISTRNPWKKRKAEKGLQALRDRVRKTLADEMNERLRILQDEKELPSRRQVKSVLDRIVLDRIQSGPGATLDDAFIDTAVTNLKALLLGGHGTTTDTFTWVAMLLSLYPDVVARLREEHDAHFSPDLDTTVQLLVANPTITNDLAFTNAVIKETLRFFPIGFTIRQAPPGVTHLTWNGRRWPVKNLMVVPCAHSTHMDPGVWGQDSKFFRPDRFLGDEARETHRFAWRPFERGPRACIAQDLAMDELRIMMLLTVRWFDFETVVGGGGGTSERVMYMDLDSRVGDLAFQMVGMEARPRHDMKMKVKLREGK</sequence>
<keyword evidence="6 9" id="KW-0503">Monooxygenase</keyword>
<evidence type="ECO:0000256" key="3">
    <source>
        <dbReference type="ARBA" id="ARBA00022723"/>
    </source>
</evidence>
<keyword evidence="4" id="KW-0560">Oxidoreductase</keyword>
<dbReference type="InterPro" id="IPR001128">
    <property type="entry name" value="Cyt_P450"/>
</dbReference>
<dbReference type="PANTHER" id="PTHR24291:SF50">
    <property type="entry name" value="BIFUNCTIONAL ALBAFLAVENONE MONOOXYGENASE_TERPENE SYNTHASE"/>
    <property type="match status" value="1"/>
</dbReference>
<evidence type="ECO:0000256" key="2">
    <source>
        <dbReference type="ARBA" id="ARBA00022617"/>
    </source>
</evidence>
<evidence type="ECO:0000256" key="6">
    <source>
        <dbReference type="ARBA" id="ARBA00023033"/>
    </source>
</evidence>
<organism evidence="9 10">
    <name type="scientific">Colletotrichum spinosum</name>
    <dbReference type="NCBI Taxonomy" id="1347390"/>
    <lineage>
        <taxon>Eukaryota</taxon>
        <taxon>Fungi</taxon>
        <taxon>Dikarya</taxon>
        <taxon>Ascomycota</taxon>
        <taxon>Pezizomycotina</taxon>
        <taxon>Sordariomycetes</taxon>
        <taxon>Hypocreomycetidae</taxon>
        <taxon>Glomerellales</taxon>
        <taxon>Glomerellaceae</taxon>
        <taxon>Colletotrichum</taxon>
        <taxon>Colletotrichum orbiculare species complex</taxon>
    </lineage>
</organism>
<dbReference type="GO" id="GO:0020037">
    <property type="term" value="F:heme binding"/>
    <property type="evidence" value="ECO:0007669"/>
    <property type="project" value="InterPro"/>
</dbReference>
<evidence type="ECO:0000313" key="9">
    <source>
        <dbReference type="EMBL" id="TDZ31486.1"/>
    </source>
</evidence>
<evidence type="ECO:0000256" key="1">
    <source>
        <dbReference type="ARBA" id="ARBA00010617"/>
    </source>
</evidence>
<dbReference type="PRINTS" id="PR00385">
    <property type="entry name" value="P450"/>
</dbReference>
<dbReference type="PANTHER" id="PTHR24291">
    <property type="entry name" value="CYTOCHROME P450 FAMILY 4"/>
    <property type="match status" value="1"/>
</dbReference>
<dbReference type="Gene3D" id="1.10.630.10">
    <property type="entry name" value="Cytochrome P450"/>
    <property type="match status" value="1"/>
</dbReference>
<keyword evidence="8" id="KW-1133">Transmembrane helix</keyword>
<dbReference type="InterPro" id="IPR050196">
    <property type="entry name" value="Cytochrome_P450_Monoox"/>
</dbReference>
<keyword evidence="10" id="KW-1185">Reference proteome</keyword>
<evidence type="ECO:0000256" key="4">
    <source>
        <dbReference type="ARBA" id="ARBA00023002"/>
    </source>
</evidence>
<dbReference type="InterPro" id="IPR036396">
    <property type="entry name" value="Cyt_P450_sf"/>
</dbReference>
<comment type="caution">
    <text evidence="9">The sequence shown here is derived from an EMBL/GenBank/DDBJ whole genome shotgun (WGS) entry which is preliminary data.</text>
</comment>
<evidence type="ECO:0000256" key="7">
    <source>
        <dbReference type="PIRSR" id="PIRSR602401-1"/>
    </source>
</evidence>
<evidence type="ECO:0000256" key="8">
    <source>
        <dbReference type="SAM" id="Phobius"/>
    </source>
</evidence>